<accession>A0A1I7Y7I1</accession>
<evidence type="ECO:0000313" key="3">
    <source>
        <dbReference type="Proteomes" id="UP000095287"/>
    </source>
</evidence>
<proteinExistence type="predicted"/>
<feature type="coiled-coil region" evidence="1">
    <location>
        <begin position="90"/>
        <end position="131"/>
    </location>
</feature>
<evidence type="ECO:0000256" key="1">
    <source>
        <dbReference type="SAM" id="Coils"/>
    </source>
</evidence>
<dbReference type="AlphaFoldDB" id="A0A1I7Y7I1"/>
<name>A0A1I7Y7I1_9BILA</name>
<feature type="region of interest" description="Disordered" evidence="2">
    <location>
        <begin position="209"/>
        <end position="247"/>
    </location>
</feature>
<keyword evidence="3" id="KW-1185">Reference proteome</keyword>
<keyword evidence="1" id="KW-0175">Coiled coil</keyword>
<feature type="coiled-coil region" evidence="1">
    <location>
        <begin position="156"/>
        <end position="203"/>
    </location>
</feature>
<evidence type="ECO:0000313" key="4">
    <source>
        <dbReference type="WBParaSite" id="L893_g13528.t1"/>
    </source>
</evidence>
<organism evidence="3 4">
    <name type="scientific">Steinernema glaseri</name>
    <dbReference type="NCBI Taxonomy" id="37863"/>
    <lineage>
        <taxon>Eukaryota</taxon>
        <taxon>Metazoa</taxon>
        <taxon>Ecdysozoa</taxon>
        <taxon>Nematoda</taxon>
        <taxon>Chromadorea</taxon>
        <taxon>Rhabditida</taxon>
        <taxon>Tylenchina</taxon>
        <taxon>Panagrolaimomorpha</taxon>
        <taxon>Strongyloidoidea</taxon>
        <taxon>Steinernematidae</taxon>
        <taxon>Steinernema</taxon>
    </lineage>
</organism>
<dbReference type="WBParaSite" id="L893_g13528.t1">
    <property type="protein sequence ID" value="L893_g13528.t1"/>
    <property type="gene ID" value="L893_g13528"/>
</dbReference>
<evidence type="ECO:0000256" key="2">
    <source>
        <dbReference type="SAM" id="MobiDB-lite"/>
    </source>
</evidence>
<feature type="compositionally biased region" description="Basic and acidic residues" evidence="2">
    <location>
        <begin position="209"/>
        <end position="229"/>
    </location>
</feature>
<sequence length="247" mass="28330">MSNPHLAVSFLHLCSFDVTGLAWSGCVLLVRSFRSLKPMAAGMDRKEFHSTISASVCSSSKSSNSKADRDCRLSSRAREHQEFNIEHFFYKNLLEAVENNEEKVANLSKELEELESSNERLRQHIRQMKNVWSSQLVEERARYMTLVTLMAGKVERAKANARKGEARKAMKHLERVWNNLLKLKGLQTKAENLERVIDQNSQRTARLWKKMEERNKDTQRSGKSQDTKMKSSASRSLAKSVKNASKK</sequence>
<protein>
    <submittedName>
        <fullName evidence="4">Protein of centriole 5</fullName>
    </submittedName>
</protein>
<dbReference type="Proteomes" id="UP000095287">
    <property type="component" value="Unplaced"/>
</dbReference>
<reference evidence="4" key="1">
    <citation type="submission" date="2016-11" db="UniProtKB">
        <authorList>
            <consortium name="WormBaseParasite"/>
        </authorList>
    </citation>
    <scope>IDENTIFICATION</scope>
</reference>